<keyword evidence="3" id="KW-1185">Reference proteome</keyword>
<evidence type="ECO:0000313" key="3">
    <source>
        <dbReference type="Proteomes" id="UP000306409"/>
    </source>
</evidence>
<dbReference type="KEGG" id="rher:EHE19_009470"/>
<dbReference type="InterPro" id="IPR051840">
    <property type="entry name" value="NifX/NifY_domain"/>
</dbReference>
<proteinExistence type="predicted"/>
<dbReference type="InterPro" id="IPR036105">
    <property type="entry name" value="DiNase_FeMo-co_biosyn_sf"/>
</dbReference>
<reference evidence="2 3" key="1">
    <citation type="submission" date="2020-09" db="EMBL/GenBank/DDBJ databases">
        <title>Characterization and genome sequencing of Ruminiclostridium sp. nov. MA18.</title>
        <authorList>
            <person name="Rettenmaier R."/>
            <person name="Kowollik M.-L."/>
            <person name="Liebl W."/>
            <person name="Zverlov V."/>
        </authorList>
    </citation>
    <scope>NUCLEOTIDE SEQUENCE [LARGE SCALE GENOMIC DNA]</scope>
    <source>
        <strain evidence="2 3">MA18</strain>
    </source>
</reference>
<dbReference type="PANTHER" id="PTHR33937">
    <property type="entry name" value="IRON-MOLYBDENUM PROTEIN-RELATED-RELATED"/>
    <property type="match status" value="1"/>
</dbReference>
<gene>
    <name evidence="2" type="ORF">EHE19_009470</name>
</gene>
<dbReference type="Proteomes" id="UP000306409">
    <property type="component" value="Chromosome"/>
</dbReference>
<protein>
    <submittedName>
        <fullName evidence="2">Dinitrogenase iron-molybdenum cofactor biosynthesis protein</fullName>
    </submittedName>
</protein>
<organism evidence="2 3">
    <name type="scientific">Ruminiclostridium herbifermentans</name>
    <dbReference type="NCBI Taxonomy" id="2488810"/>
    <lineage>
        <taxon>Bacteria</taxon>
        <taxon>Bacillati</taxon>
        <taxon>Bacillota</taxon>
        <taxon>Clostridia</taxon>
        <taxon>Eubacteriales</taxon>
        <taxon>Oscillospiraceae</taxon>
        <taxon>Ruminiclostridium</taxon>
    </lineage>
</organism>
<dbReference type="PANTHER" id="PTHR33937:SF2">
    <property type="entry name" value="DINITROGENASE IRON-MOLYBDENUM COFACTOR BIOSYNTHESIS DOMAIN-CONTAINING PROTEIN"/>
    <property type="match status" value="1"/>
</dbReference>
<dbReference type="SUPFAM" id="SSF53146">
    <property type="entry name" value="Nitrogenase accessory factor-like"/>
    <property type="match status" value="1"/>
</dbReference>
<dbReference type="InterPro" id="IPR003731">
    <property type="entry name" value="Di-Nase_FeMo-co_biosynth"/>
</dbReference>
<name>A0A4U7JKQ0_9FIRM</name>
<accession>A0A4U7JKQ0</accession>
<sequence length="120" mass="13528">MSYKIAVASTDGKVVNQHFGRADKFYIIEVNDEDKFEAIELRKLLPICQGGDHDEDAMQRNVNLLSDCEFVLVSRIGKIAENALNQQGISVYIIPDIIENAVTKLISYVKINKMINDIAR</sequence>
<dbReference type="Gene3D" id="3.30.420.130">
    <property type="entry name" value="Dinitrogenase iron-molybdenum cofactor biosynthesis domain"/>
    <property type="match status" value="1"/>
</dbReference>
<evidence type="ECO:0000259" key="1">
    <source>
        <dbReference type="Pfam" id="PF02579"/>
    </source>
</evidence>
<dbReference type="RefSeq" id="WP_137696172.1">
    <property type="nucleotide sequence ID" value="NZ_CP061336.1"/>
</dbReference>
<feature type="domain" description="Dinitrogenase iron-molybdenum cofactor biosynthesis" evidence="1">
    <location>
        <begin position="11"/>
        <end position="106"/>
    </location>
</feature>
<dbReference type="AlphaFoldDB" id="A0A4U7JKQ0"/>
<dbReference type="EMBL" id="CP061336">
    <property type="protein sequence ID" value="QNU68597.1"/>
    <property type="molecule type" value="Genomic_DNA"/>
</dbReference>
<dbReference type="Pfam" id="PF02579">
    <property type="entry name" value="Nitro_FeMo-Co"/>
    <property type="match status" value="1"/>
</dbReference>
<evidence type="ECO:0000313" key="2">
    <source>
        <dbReference type="EMBL" id="QNU68597.1"/>
    </source>
</evidence>
<dbReference type="OrthoDB" id="280278at2"/>